<evidence type="ECO:0000256" key="10">
    <source>
        <dbReference type="ARBA" id="ARBA00043038"/>
    </source>
</evidence>
<feature type="binding site" evidence="15">
    <location>
        <position position="205"/>
    </location>
    <ligand>
        <name>Zn(2+)</name>
        <dbReference type="ChEBI" id="CHEBI:29105"/>
    </ligand>
</feature>
<keyword evidence="3" id="KW-0597">Phosphoprotein</keyword>
<evidence type="ECO:0000256" key="7">
    <source>
        <dbReference type="ARBA" id="ARBA00023027"/>
    </source>
</evidence>
<comment type="catalytic activity">
    <reaction evidence="13">
        <text>N(6)-propanoyl-L-lysyl-[protein] + NAD(+) + H2O = 3''-O-propanoyl-ADP-D-ribose + nicotinamide + L-lysyl-[protein]</text>
        <dbReference type="Rhea" id="RHEA:23500"/>
        <dbReference type="Rhea" id="RHEA-COMP:9752"/>
        <dbReference type="Rhea" id="RHEA-COMP:13758"/>
        <dbReference type="ChEBI" id="CHEBI:15377"/>
        <dbReference type="ChEBI" id="CHEBI:17154"/>
        <dbReference type="ChEBI" id="CHEBI:29969"/>
        <dbReference type="ChEBI" id="CHEBI:57540"/>
        <dbReference type="ChEBI" id="CHEBI:138019"/>
        <dbReference type="ChEBI" id="CHEBI:145015"/>
    </reaction>
    <physiologicalReaction direction="left-to-right" evidence="13">
        <dbReference type="Rhea" id="RHEA:23501"/>
    </physiologicalReaction>
</comment>
<feature type="compositionally biased region" description="Low complexity" evidence="16">
    <location>
        <begin position="392"/>
        <end position="403"/>
    </location>
</feature>
<name>A0A7E5X108_TRINI</name>
<evidence type="ECO:0000313" key="23">
    <source>
        <dbReference type="RefSeq" id="XP_026746850.1"/>
    </source>
</evidence>
<dbReference type="PROSITE" id="PS50305">
    <property type="entry name" value="SIRTUIN"/>
    <property type="match status" value="1"/>
</dbReference>
<dbReference type="GO" id="GO:0097372">
    <property type="term" value="F:histone H3K18 deacetylase activity, NAD-dependent"/>
    <property type="evidence" value="ECO:0007669"/>
    <property type="project" value="TreeGrafter"/>
</dbReference>
<dbReference type="FunFam" id="2.20.28.200:FF:000002">
    <property type="entry name" value="NAD-dependent deacetylase sirtuin-7"/>
    <property type="match status" value="1"/>
</dbReference>
<feature type="compositionally biased region" description="Pro residues" evidence="16">
    <location>
        <begin position="751"/>
        <end position="764"/>
    </location>
</feature>
<dbReference type="RefSeq" id="XP_026746849.1">
    <property type="nucleotide sequence ID" value="XM_026891048.1"/>
</dbReference>
<dbReference type="GO" id="GO:0005634">
    <property type="term" value="C:nucleus"/>
    <property type="evidence" value="ECO:0007669"/>
    <property type="project" value="TreeGrafter"/>
</dbReference>
<feature type="binding site" evidence="15">
    <location>
        <position position="177"/>
    </location>
    <ligand>
        <name>Zn(2+)</name>
        <dbReference type="ChEBI" id="CHEBI:29105"/>
    </ligand>
</feature>
<dbReference type="GO" id="GO:0140861">
    <property type="term" value="P:DNA repair-dependent chromatin remodeling"/>
    <property type="evidence" value="ECO:0007669"/>
    <property type="project" value="UniProtKB-ARBA"/>
</dbReference>
<dbReference type="KEGG" id="tnl:113508084"/>
<dbReference type="InterPro" id="IPR029035">
    <property type="entry name" value="DHS-like_NAD/FAD-binding_dom"/>
</dbReference>
<evidence type="ECO:0000256" key="8">
    <source>
        <dbReference type="ARBA" id="ARBA00038170"/>
    </source>
</evidence>
<evidence type="ECO:0000256" key="13">
    <source>
        <dbReference type="ARBA" id="ARBA00051399"/>
    </source>
</evidence>
<proteinExistence type="inferred from homology"/>
<dbReference type="InterPro" id="IPR050134">
    <property type="entry name" value="NAD-dep_sirtuin_deacylases"/>
</dbReference>
<dbReference type="AlphaFoldDB" id="A0A7E5X108"/>
<keyword evidence="4" id="KW-0808">Transferase</keyword>
<feature type="compositionally biased region" description="Basic residues" evidence="16">
    <location>
        <begin position="773"/>
        <end position="782"/>
    </location>
</feature>
<dbReference type="Gene3D" id="2.20.28.200">
    <property type="match status" value="1"/>
</dbReference>
<evidence type="ECO:0000256" key="1">
    <source>
        <dbReference type="ARBA" id="ARBA00001947"/>
    </source>
</evidence>
<reference evidence="19 20" key="1">
    <citation type="submission" date="2025-04" db="UniProtKB">
        <authorList>
            <consortium name="RefSeq"/>
        </authorList>
    </citation>
    <scope>IDENTIFICATION</scope>
</reference>
<evidence type="ECO:0000259" key="17">
    <source>
        <dbReference type="PROSITE" id="PS50305"/>
    </source>
</evidence>
<feature type="binding site" evidence="15">
    <location>
        <position position="174"/>
    </location>
    <ligand>
        <name>Zn(2+)</name>
        <dbReference type="ChEBI" id="CHEBI:29105"/>
    </ligand>
</feature>
<dbReference type="SUPFAM" id="SSF52467">
    <property type="entry name" value="DHS-like NAD/FAD-binding domain"/>
    <property type="match status" value="1"/>
</dbReference>
<comment type="catalytic activity">
    <reaction evidence="14">
        <text>N(6)-glutaryl-L-lysyl-[protein] + NAD(+) + H2O = 2''-O-glutaryl-ADP-D-ribose + nicotinamide + L-lysyl-[protein]</text>
        <dbReference type="Rhea" id="RHEA:47664"/>
        <dbReference type="Rhea" id="RHEA-COMP:9752"/>
        <dbReference type="Rhea" id="RHEA-COMP:11875"/>
        <dbReference type="ChEBI" id="CHEBI:15377"/>
        <dbReference type="ChEBI" id="CHEBI:17154"/>
        <dbReference type="ChEBI" id="CHEBI:29969"/>
        <dbReference type="ChEBI" id="CHEBI:57540"/>
        <dbReference type="ChEBI" id="CHEBI:87828"/>
        <dbReference type="ChEBI" id="CHEBI:87829"/>
    </reaction>
    <physiologicalReaction direction="left-to-right" evidence="14">
        <dbReference type="Rhea" id="RHEA:47665"/>
    </physiologicalReaction>
</comment>
<dbReference type="GO" id="GO:0035861">
    <property type="term" value="C:site of double-strand break"/>
    <property type="evidence" value="ECO:0007669"/>
    <property type="project" value="UniProtKB-ARBA"/>
</dbReference>
<evidence type="ECO:0000256" key="16">
    <source>
        <dbReference type="SAM" id="MobiDB-lite"/>
    </source>
</evidence>
<dbReference type="RefSeq" id="XP_026746850.1">
    <property type="nucleotide sequence ID" value="XM_026891049.1"/>
</dbReference>
<feature type="compositionally biased region" description="Polar residues" evidence="16">
    <location>
        <begin position="440"/>
        <end position="454"/>
    </location>
</feature>
<keyword evidence="6 15" id="KW-0862">Zinc</keyword>
<accession>A0A7E5X108</accession>
<dbReference type="Proteomes" id="UP000322000">
    <property type="component" value="Unplaced"/>
</dbReference>
<dbReference type="GO" id="GO:0046872">
    <property type="term" value="F:metal ion binding"/>
    <property type="evidence" value="ECO:0007669"/>
    <property type="project" value="UniProtKB-KW"/>
</dbReference>
<evidence type="ECO:0000256" key="4">
    <source>
        <dbReference type="ARBA" id="ARBA00022679"/>
    </source>
</evidence>
<feature type="region of interest" description="Disordered" evidence="16">
    <location>
        <begin position="1"/>
        <end position="44"/>
    </location>
</feature>
<comment type="catalytic activity">
    <reaction evidence="12">
        <text>N(6)-succinyl-L-lysyl-[protein] + NAD(+) + H2O = 2''-O-succinyl-ADP-D-ribose + nicotinamide + L-lysyl-[protein]</text>
        <dbReference type="Rhea" id="RHEA:47668"/>
        <dbReference type="Rhea" id="RHEA-COMP:9752"/>
        <dbReference type="Rhea" id="RHEA-COMP:11877"/>
        <dbReference type="ChEBI" id="CHEBI:15377"/>
        <dbReference type="ChEBI" id="CHEBI:17154"/>
        <dbReference type="ChEBI" id="CHEBI:29969"/>
        <dbReference type="ChEBI" id="CHEBI:57540"/>
        <dbReference type="ChEBI" id="CHEBI:87830"/>
        <dbReference type="ChEBI" id="CHEBI:87832"/>
    </reaction>
    <physiologicalReaction direction="left-to-right" evidence="12">
        <dbReference type="Rhea" id="RHEA:47669"/>
    </physiologicalReaction>
</comment>
<evidence type="ECO:0000256" key="2">
    <source>
        <dbReference type="ARBA" id="ARBA00012928"/>
    </source>
</evidence>
<evidence type="ECO:0000313" key="18">
    <source>
        <dbReference type="Proteomes" id="UP000322000"/>
    </source>
</evidence>
<dbReference type="GO" id="GO:0070403">
    <property type="term" value="F:NAD+ binding"/>
    <property type="evidence" value="ECO:0007669"/>
    <property type="project" value="InterPro"/>
</dbReference>
<feature type="compositionally biased region" description="Polar residues" evidence="16">
    <location>
        <begin position="510"/>
        <end position="534"/>
    </location>
</feature>
<dbReference type="RefSeq" id="XP_026746848.1">
    <property type="nucleotide sequence ID" value="XM_026891047.1"/>
</dbReference>
<evidence type="ECO:0000256" key="15">
    <source>
        <dbReference type="PROSITE-ProRule" id="PRU00236"/>
    </source>
</evidence>
<protein>
    <recommendedName>
        <fullName evidence="2">protein acetyllysine N-acetyltransferase</fullName>
        <ecNumber evidence="2">2.3.1.286</ecNumber>
    </recommendedName>
    <alternativeName>
        <fullName evidence="10">Regulatory protein SIR2 homolog 7</fullName>
    </alternativeName>
    <alternativeName>
        <fullName evidence="9">SIR2-like protein 7</fullName>
    </alternativeName>
</protein>
<comment type="similarity">
    <text evidence="8">Belongs to the sirtuin family. Class IV subfamily.</text>
</comment>
<dbReference type="Pfam" id="PF02146">
    <property type="entry name" value="SIR2"/>
    <property type="match status" value="1"/>
</dbReference>
<evidence type="ECO:0000313" key="20">
    <source>
        <dbReference type="RefSeq" id="XP_026746847.1"/>
    </source>
</evidence>
<dbReference type="OrthoDB" id="2919105at2759"/>
<evidence type="ECO:0000256" key="11">
    <source>
        <dbReference type="ARBA" id="ARBA00050237"/>
    </source>
</evidence>
<dbReference type="EC" id="2.3.1.286" evidence="2"/>
<gene>
    <name evidence="19 20 21 22 23" type="primary">LOC113508084</name>
</gene>
<organism evidence="18 21">
    <name type="scientific">Trichoplusia ni</name>
    <name type="common">Cabbage looper</name>
    <dbReference type="NCBI Taxonomy" id="7111"/>
    <lineage>
        <taxon>Eukaryota</taxon>
        <taxon>Metazoa</taxon>
        <taxon>Ecdysozoa</taxon>
        <taxon>Arthropoda</taxon>
        <taxon>Hexapoda</taxon>
        <taxon>Insecta</taxon>
        <taxon>Pterygota</taxon>
        <taxon>Neoptera</taxon>
        <taxon>Endopterygota</taxon>
        <taxon>Lepidoptera</taxon>
        <taxon>Glossata</taxon>
        <taxon>Ditrysia</taxon>
        <taxon>Noctuoidea</taxon>
        <taxon>Noctuidae</taxon>
        <taxon>Plusiinae</taxon>
        <taxon>Trichoplusia</taxon>
    </lineage>
</organism>
<evidence type="ECO:0000256" key="3">
    <source>
        <dbReference type="ARBA" id="ARBA00022553"/>
    </source>
</evidence>
<keyword evidence="7" id="KW-0520">NAD</keyword>
<dbReference type="PANTHER" id="PTHR11085">
    <property type="entry name" value="NAD-DEPENDENT PROTEIN DEACYLASE SIRTUIN-5, MITOCHONDRIAL-RELATED"/>
    <property type="match status" value="1"/>
</dbReference>
<feature type="active site" description="Proton acceptor" evidence="15">
    <location>
        <position position="166"/>
    </location>
</feature>
<feature type="compositionally biased region" description="Polar residues" evidence="16">
    <location>
        <begin position="473"/>
        <end position="500"/>
    </location>
</feature>
<dbReference type="FunFam" id="3.40.50.1220:FF:000038">
    <property type="entry name" value="NAD-dependent protein deacetylase sirtuin-6 isoform X2"/>
    <property type="match status" value="1"/>
</dbReference>
<feature type="region of interest" description="Disordered" evidence="16">
    <location>
        <begin position="321"/>
        <end position="657"/>
    </location>
</feature>
<evidence type="ECO:0000256" key="14">
    <source>
        <dbReference type="ARBA" id="ARBA00052763"/>
    </source>
</evidence>
<evidence type="ECO:0000256" key="12">
    <source>
        <dbReference type="ARBA" id="ARBA00051105"/>
    </source>
</evidence>
<dbReference type="GO" id="GO:0000785">
    <property type="term" value="C:chromatin"/>
    <property type="evidence" value="ECO:0007669"/>
    <property type="project" value="UniProtKB-ARBA"/>
</dbReference>
<feature type="compositionally biased region" description="Low complexity" evidence="16">
    <location>
        <begin position="8"/>
        <end position="44"/>
    </location>
</feature>
<dbReference type="PANTHER" id="PTHR11085:SF1">
    <property type="entry name" value="NAD-DEPENDENT PROTEIN DEACETYLASE SIRTUIN-7"/>
    <property type="match status" value="1"/>
</dbReference>
<feature type="domain" description="Deacetylase sirtuin-type" evidence="17">
    <location>
        <begin position="61"/>
        <end position="306"/>
    </location>
</feature>
<feature type="binding site" evidence="15">
    <location>
        <position position="202"/>
    </location>
    <ligand>
        <name>Zn(2+)</name>
        <dbReference type="ChEBI" id="CHEBI:29105"/>
    </ligand>
</feature>
<dbReference type="GeneID" id="113508084"/>
<dbReference type="Gene3D" id="3.40.50.1220">
    <property type="entry name" value="TPP-binding domain"/>
    <property type="match status" value="1"/>
</dbReference>
<comment type="catalytic activity">
    <reaction evidence="11">
        <text>N(6)-decanoyl-L-lysyl-[protein] + NAD(+) + H2O = 2''-O-decanoyl-ADP-D-ribose + nicotinamide + L-lysyl-[protein]</text>
        <dbReference type="Rhea" id="RHEA:70631"/>
        <dbReference type="Rhea" id="RHEA-COMP:9752"/>
        <dbReference type="Rhea" id="RHEA-COMP:17932"/>
        <dbReference type="ChEBI" id="CHEBI:15377"/>
        <dbReference type="ChEBI" id="CHEBI:17154"/>
        <dbReference type="ChEBI" id="CHEBI:29969"/>
        <dbReference type="ChEBI" id="CHEBI:57540"/>
        <dbReference type="ChEBI" id="CHEBI:143222"/>
        <dbReference type="ChEBI" id="CHEBI:189688"/>
    </reaction>
    <physiologicalReaction direction="left-to-right" evidence="11">
        <dbReference type="Rhea" id="RHEA:70632"/>
    </physiologicalReaction>
</comment>
<evidence type="ECO:0000313" key="21">
    <source>
        <dbReference type="RefSeq" id="XP_026746848.1"/>
    </source>
</evidence>
<evidence type="ECO:0000256" key="6">
    <source>
        <dbReference type="ARBA" id="ARBA00022833"/>
    </source>
</evidence>
<dbReference type="InterPro" id="IPR026590">
    <property type="entry name" value="Ssirtuin_cat_dom"/>
</dbReference>
<dbReference type="CTD" id="51547"/>
<keyword evidence="18" id="KW-1185">Reference proteome</keyword>
<evidence type="ECO:0000313" key="22">
    <source>
        <dbReference type="RefSeq" id="XP_026746849.1"/>
    </source>
</evidence>
<dbReference type="GO" id="GO:0010468">
    <property type="term" value="P:regulation of gene expression"/>
    <property type="evidence" value="ECO:0007669"/>
    <property type="project" value="UniProtKB-ARBA"/>
</dbReference>
<feature type="compositionally biased region" description="Polar residues" evidence="16">
    <location>
        <begin position="404"/>
        <end position="429"/>
    </location>
</feature>
<feature type="compositionally biased region" description="Basic and acidic residues" evidence="16">
    <location>
        <begin position="589"/>
        <end position="649"/>
    </location>
</feature>
<sequence>MSDRGGVRSSARLSGDSSAAAAAAAPRAAAQGRGRPVSTTAAAALRRARAAERAAEVEDSPRVLRDKCRRLARALRNAKHLVVYTGAGISTAADIPDYRGPHGVWTRLQRGETVGRVEVSRAQPTFTHMALTALWARGALKFVVSQNCDGLHLRAGLPRRALAELHGDMFAELCAACRRVYLRAFDTTERTARHQHGTRRLCHDCGAELRDSIVHFGERGRAAWPLNWAGALRHAARADVVLCLGSSLKVLRRYPRLWRMQSAPRARPALYIVNLQWTPKDSVAALKINARCDAVMRQVARRLRLRVPRYRASRDPVLAHAEPLAPAEAHTTRRPALLVPPDEPPADDWEPSSPSASDSDEELPLRRLADRLRGPNDADQPRSPGLPNSFISSTQTDTQSSPTENVANTNIQQPSELIPNSQLQNSTNYEVPYPDRSKRQLSPTQESRLSNFDQPYSPIKFHKMCSPPRPDRLSTSSKMVELYDQNQSDRLCSQNNSRLHSLSPRERQRSISPNELQNNSSPNGWHNLNSSDRQQGFVECDKPNGRLHSFQKHTSSQVSMQSGEATILLRAEHAPPRPLPPRSRSPRCRTADLRRFRMARRPPDPGLGERLRRLLEYEPRIDAAEPPPKLEEPKAEPKAEPKDEPKEEASTSDESGAGALAAGSLAAAIIRRAVLLCRASLYPGLHTIIAPAAAPAAPAAPADCAWCARQFAARRCLWYGPAREPPPGARAWRRLRGRRYLCACCGAGPAPEPGPPAAPGPPGPDDGGWYGKGYRKGRRRRR</sequence>
<evidence type="ECO:0000313" key="19">
    <source>
        <dbReference type="RefSeq" id="XP_026746846.1"/>
    </source>
</evidence>
<feature type="compositionally biased region" description="Basic and acidic residues" evidence="16">
    <location>
        <begin position="363"/>
        <end position="380"/>
    </location>
</feature>
<keyword evidence="5 15" id="KW-0479">Metal-binding</keyword>
<comment type="cofactor">
    <cofactor evidence="1">
        <name>Zn(2+)</name>
        <dbReference type="ChEBI" id="CHEBI:29105"/>
    </cofactor>
</comment>
<evidence type="ECO:0000256" key="5">
    <source>
        <dbReference type="ARBA" id="ARBA00022723"/>
    </source>
</evidence>
<evidence type="ECO:0000256" key="9">
    <source>
        <dbReference type="ARBA" id="ARBA00041832"/>
    </source>
</evidence>
<dbReference type="RefSeq" id="XP_026746846.1">
    <property type="nucleotide sequence ID" value="XM_026891045.1"/>
</dbReference>
<feature type="compositionally biased region" description="Polar residues" evidence="16">
    <location>
        <begin position="552"/>
        <end position="564"/>
    </location>
</feature>
<feature type="region of interest" description="Disordered" evidence="16">
    <location>
        <begin position="751"/>
        <end position="782"/>
    </location>
</feature>
<dbReference type="InterPro" id="IPR003000">
    <property type="entry name" value="Sirtuin"/>
</dbReference>
<dbReference type="RefSeq" id="XP_026746847.1">
    <property type="nucleotide sequence ID" value="XM_026891046.1"/>
</dbReference>